<name>A0A061FAM5_THECC</name>
<evidence type="ECO:0000313" key="2">
    <source>
        <dbReference type="EMBL" id="EOY14076.1"/>
    </source>
</evidence>
<dbReference type="Proteomes" id="UP000026915">
    <property type="component" value="Chromosome 7"/>
</dbReference>
<organism evidence="2 3">
    <name type="scientific">Theobroma cacao</name>
    <name type="common">Cacao</name>
    <name type="synonym">Cocoa</name>
    <dbReference type="NCBI Taxonomy" id="3641"/>
    <lineage>
        <taxon>Eukaryota</taxon>
        <taxon>Viridiplantae</taxon>
        <taxon>Streptophyta</taxon>
        <taxon>Embryophyta</taxon>
        <taxon>Tracheophyta</taxon>
        <taxon>Spermatophyta</taxon>
        <taxon>Magnoliopsida</taxon>
        <taxon>eudicotyledons</taxon>
        <taxon>Gunneridae</taxon>
        <taxon>Pentapetalae</taxon>
        <taxon>rosids</taxon>
        <taxon>malvids</taxon>
        <taxon>Malvales</taxon>
        <taxon>Malvaceae</taxon>
        <taxon>Byttnerioideae</taxon>
        <taxon>Theobroma</taxon>
    </lineage>
</organism>
<dbReference type="HOGENOM" id="CLU_2709852_0_0_1"/>
<reference evidence="2 3" key="1">
    <citation type="journal article" date="2013" name="Genome Biol.">
        <title>The genome sequence of the most widely cultivated cacao type and its use to identify candidate genes regulating pod color.</title>
        <authorList>
            <person name="Motamayor J.C."/>
            <person name="Mockaitis K."/>
            <person name="Schmutz J."/>
            <person name="Haiminen N."/>
            <person name="Iii D.L."/>
            <person name="Cornejo O."/>
            <person name="Findley S.D."/>
            <person name="Zheng P."/>
            <person name="Utro F."/>
            <person name="Royaert S."/>
            <person name="Saski C."/>
            <person name="Jenkins J."/>
            <person name="Podicheti R."/>
            <person name="Zhao M."/>
            <person name="Scheffler B.E."/>
            <person name="Stack J.C."/>
            <person name="Feltus F.A."/>
            <person name="Mustiga G.M."/>
            <person name="Amores F."/>
            <person name="Phillips W."/>
            <person name="Marelli J.P."/>
            <person name="May G.D."/>
            <person name="Shapiro H."/>
            <person name="Ma J."/>
            <person name="Bustamante C.D."/>
            <person name="Schnell R.J."/>
            <person name="Main D."/>
            <person name="Gilbert D."/>
            <person name="Parida L."/>
            <person name="Kuhn D.N."/>
        </authorList>
    </citation>
    <scope>NUCLEOTIDE SEQUENCE [LARGE SCALE GENOMIC DNA]</scope>
    <source>
        <strain evidence="3">cv. Matina 1-6</strain>
    </source>
</reference>
<dbReference type="EMBL" id="CM001885">
    <property type="protein sequence ID" value="EOY14076.1"/>
    <property type="molecule type" value="Genomic_DNA"/>
</dbReference>
<dbReference type="InParanoid" id="A0A061FAM5"/>
<dbReference type="AlphaFoldDB" id="A0A061FAM5"/>
<keyword evidence="1" id="KW-0812">Transmembrane</keyword>
<gene>
    <name evidence="2" type="ORF">TCM_033271</name>
</gene>
<accession>A0A061FAM5</accession>
<evidence type="ECO:0000256" key="1">
    <source>
        <dbReference type="SAM" id="Phobius"/>
    </source>
</evidence>
<proteinExistence type="predicted"/>
<evidence type="ECO:0000313" key="3">
    <source>
        <dbReference type="Proteomes" id="UP000026915"/>
    </source>
</evidence>
<keyword evidence="1" id="KW-1133">Transmembrane helix</keyword>
<sequence>MMIVMPPMENTSGDAICWDIAPDKDCDAVRKEIAQDNDFDISSFALALGFICFSITWSSCVIYCCPGEDHSMI</sequence>
<keyword evidence="3" id="KW-1185">Reference proteome</keyword>
<keyword evidence="1" id="KW-0472">Membrane</keyword>
<feature type="transmembrane region" description="Helical" evidence="1">
    <location>
        <begin position="44"/>
        <end position="65"/>
    </location>
</feature>
<protein>
    <submittedName>
        <fullName evidence="2">Uncharacterized protein</fullName>
    </submittedName>
</protein>
<dbReference type="Gramene" id="EOY14076">
    <property type="protein sequence ID" value="EOY14076"/>
    <property type="gene ID" value="TCM_033271"/>
</dbReference>